<reference evidence="1" key="1">
    <citation type="submission" date="2014-09" db="EMBL/GenBank/DDBJ databases">
        <authorList>
            <person name="Magalhaes I.L.F."/>
            <person name="Oliveira U."/>
            <person name="Santos F.R."/>
            <person name="Vidigal T.H.D.A."/>
            <person name="Brescovit A.D."/>
            <person name="Santos A.J."/>
        </authorList>
    </citation>
    <scope>NUCLEOTIDE SEQUENCE</scope>
    <source>
        <tissue evidence="1">Shoot tissue taken approximately 20 cm above the soil surface</tissue>
    </source>
</reference>
<proteinExistence type="predicted"/>
<organism evidence="1">
    <name type="scientific">Arundo donax</name>
    <name type="common">Giant reed</name>
    <name type="synonym">Donax arundinaceus</name>
    <dbReference type="NCBI Taxonomy" id="35708"/>
    <lineage>
        <taxon>Eukaryota</taxon>
        <taxon>Viridiplantae</taxon>
        <taxon>Streptophyta</taxon>
        <taxon>Embryophyta</taxon>
        <taxon>Tracheophyta</taxon>
        <taxon>Spermatophyta</taxon>
        <taxon>Magnoliopsida</taxon>
        <taxon>Liliopsida</taxon>
        <taxon>Poales</taxon>
        <taxon>Poaceae</taxon>
        <taxon>PACMAD clade</taxon>
        <taxon>Arundinoideae</taxon>
        <taxon>Arundineae</taxon>
        <taxon>Arundo</taxon>
    </lineage>
</organism>
<sequence>MYYYIIKLLLGKILHTNYLLLFYNITPNYIRGVTDNFYLIFSYIHVLHHAIVWTTGCTTLMEREDIKHFVLAKQILQIDQSSTISLQ</sequence>
<protein>
    <submittedName>
        <fullName evidence="1">Uncharacterized protein</fullName>
    </submittedName>
</protein>
<accession>A0A0A9HI32</accession>
<dbReference type="AlphaFoldDB" id="A0A0A9HI32"/>
<evidence type="ECO:0000313" key="1">
    <source>
        <dbReference type="EMBL" id="JAE36417.1"/>
    </source>
</evidence>
<dbReference type="EMBL" id="GBRH01161479">
    <property type="protein sequence ID" value="JAE36417.1"/>
    <property type="molecule type" value="Transcribed_RNA"/>
</dbReference>
<reference evidence="1" key="2">
    <citation type="journal article" date="2015" name="Data Brief">
        <title>Shoot transcriptome of the giant reed, Arundo donax.</title>
        <authorList>
            <person name="Barrero R.A."/>
            <person name="Guerrero F.D."/>
            <person name="Moolhuijzen P."/>
            <person name="Goolsby J.A."/>
            <person name="Tidwell J."/>
            <person name="Bellgard S.E."/>
            <person name="Bellgard M.I."/>
        </authorList>
    </citation>
    <scope>NUCLEOTIDE SEQUENCE</scope>
    <source>
        <tissue evidence="1">Shoot tissue taken approximately 20 cm above the soil surface</tissue>
    </source>
</reference>
<name>A0A0A9HI32_ARUDO</name>